<name>A0A368QL11_SETIT</name>
<evidence type="ECO:0000313" key="2">
    <source>
        <dbReference type="EMBL" id="RCV18603.1"/>
    </source>
</evidence>
<dbReference type="AlphaFoldDB" id="A0A368QL11"/>
<reference evidence="2" key="1">
    <citation type="journal article" date="2012" name="Nat. Biotechnol.">
        <title>Reference genome sequence of the model plant Setaria.</title>
        <authorList>
            <person name="Bennetzen J.L."/>
            <person name="Schmutz J."/>
            <person name="Wang H."/>
            <person name="Percifield R."/>
            <person name="Hawkins J."/>
            <person name="Pontaroli A.C."/>
            <person name="Estep M."/>
            <person name="Feng L."/>
            <person name="Vaughn J.N."/>
            <person name="Grimwood J."/>
            <person name="Jenkins J."/>
            <person name="Barry K."/>
            <person name="Lindquist E."/>
            <person name="Hellsten U."/>
            <person name="Deshpande S."/>
            <person name="Wang X."/>
            <person name="Wu X."/>
            <person name="Mitros T."/>
            <person name="Triplett J."/>
            <person name="Yang X."/>
            <person name="Ye C.Y."/>
            <person name="Mauro-Herrera M."/>
            <person name="Wang L."/>
            <person name="Li P."/>
            <person name="Sharma M."/>
            <person name="Sharma R."/>
            <person name="Ronald P.C."/>
            <person name="Panaud O."/>
            <person name="Kellogg E.A."/>
            <person name="Brutnell T.P."/>
            <person name="Doust A.N."/>
            <person name="Tuskan G.A."/>
            <person name="Rokhsar D."/>
            <person name="Devos K.M."/>
        </authorList>
    </citation>
    <scope>NUCLEOTIDE SEQUENCE [LARGE SCALE GENOMIC DNA]</scope>
    <source>
        <strain evidence="2">Yugu1</strain>
    </source>
</reference>
<accession>A0A368QL11</accession>
<reference evidence="2" key="2">
    <citation type="submission" date="2015-07" db="EMBL/GenBank/DDBJ databases">
        <authorList>
            <person name="Noorani M."/>
        </authorList>
    </citation>
    <scope>NUCLEOTIDE SEQUENCE</scope>
    <source>
        <strain evidence="2">Yugu1</strain>
    </source>
</reference>
<feature type="region of interest" description="Disordered" evidence="1">
    <location>
        <begin position="1"/>
        <end position="25"/>
    </location>
</feature>
<organism evidence="2">
    <name type="scientific">Setaria italica</name>
    <name type="common">Foxtail millet</name>
    <name type="synonym">Panicum italicum</name>
    <dbReference type="NCBI Taxonomy" id="4555"/>
    <lineage>
        <taxon>Eukaryota</taxon>
        <taxon>Viridiplantae</taxon>
        <taxon>Streptophyta</taxon>
        <taxon>Embryophyta</taxon>
        <taxon>Tracheophyta</taxon>
        <taxon>Spermatophyta</taxon>
        <taxon>Magnoliopsida</taxon>
        <taxon>Liliopsida</taxon>
        <taxon>Poales</taxon>
        <taxon>Poaceae</taxon>
        <taxon>PACMAD clade</taxon>
        <taxon>Panicoideae</taxon>
        <taxon>Panicodae</taxon>
        <taxon>Paniceae</taxon>
        <taxon>Cenchrinae</taxon>
        <taxon>Setaria</taxon>
    </lineage>
</organism>
<evidence type="ECO:0000256" key="1">
    <source>
        <dbReference type="SAM" id="MobiDB-lite"/>
    </source>
</evidence>
<gene>
    <name evidence="2" type="ORF">SETIT_3G314600v2</name>
</gene>
<feature type="region of interest" description="Disordered" evidence="1">
    <location>
        <begin position="38"/>
        <end position="62"/>
    </location>
</feature>
<protein>
    <submittedName>
        <fullName evidence="2">Uncharacterized protein</fullName>
    </submittedName>
</protein>
<proteinExistence type="predicted"/>
<sequence length="98" mass="10416">MAAVVAPPSTGAPQPRRPASVGRRHPPLYISLTLHKRRLQKPPPGPRTVDHGSTKLCQSRPPPIASASVKTLGAPGLGLIWCSKFILEEWVSAPLSVA</sequence>
<dbReference type="EMBL" id="CM003530">
    <property type="protein sequence ID" value="RCV18603.1"/>
    <property type="molecule type" value="Genomic_DNA"/>
</dbReference>